<evidence type="ECO:0000256" key="7">
    <source>
        <dbReference type="ARBA" id="ARBA00022840"/>
    </source>
</evidence>
<evidence type="ECO:0000256" key="10">
    <source>
        <dbReference type="SAM" id="MobiDB-lite"/>
    </source>
</evidence>
<evidence type="ECO:0000256" key="2">
    <source>
        <dbReference type="ARBA" id="ARBA00009747"/>
    </source>
</evidence>
<sequence length="658" mass="74517">MLRRAANARPLIVQQRILTPRTKTSFTRLAQTMAHLSSTTTPNGTSDDNPKATHTLRSLPKSNVFTSNLPADPAFSTPSVSHSAPRQSLGPRMVKEALYTYVRPETTADPELLCVSKRALRDLGLAEEEAKSDEFKEVVAGNKIITWDESNPDQGVYPWSQCYGGYQFGQWAGQLGDGRAISLFETTSSSTGVRYEVQLKGAGRTPYSRFADGRAVLRSSIREFVVSEYLNALGIPTTRALALTLCKGSKVRRETLEPGAIVTRFAQSWVRFGTFDLPRMRGDRTLLRKLADYTAENIYGGWDKLPSKLPFGDVKDTHYRSKTGVSKERIEGEGVDEENRYVRLYRAIIRNNARTVAAWQAYGFMNGVLNTDNTSILGLSIDFGPFAFLDAFDPMYTPNHDDHMLRYSYRNQPTIIWWNLVRLGEALGELLGAGSTVDDDIFVTQGVQKDAEDAVVARAESIISRCGDEYRAVFLAEYTRLMTARLGLRTHKASDFEDLFSEFLDVLEKYELDFHHGFRRLSAFTLADLETEQSRRDAAGRFFRSGDAPRQEDESRERIAKWLENWSWRVVEDWGDDKDAERQAAMRAVNPNFVPRSWILDELIKRVEKQGEREILDKVMDMALSPFEESWGWDEAEEERFCGDVPKHRGLLQCSCSS</sequence>
<organism evidence="11 12">
    <name type="scientific">Massariosphaeria phaeospora</name>
    <dbReference type="NCBI Taxonomy" id="100035"/>
    <lineage>
        <taxon>Eukaryota</taxon>
        <taxon>Fungi</taxon>
        <taxon>Dikarya</taxon>
        <taxon>Ascomycota</taxon>
        <taxon>Pezizomycotina</taxon>
        <taxon>Dothideomycetes</taxon>
        <taxon>Pleosporomycetidae</taxon>
        <taxon>Pleosporales</taxon>
        <taxon>Pleosporales incertae sedis</taxon>
        <taxon>Massariosphaeria</taxon>
    </lineage>
</organism>
<evidence type="ECO:0000256" key="8">
    <source>
        <dbReference type="ARBA" id="ARBA00022842"/>
    </source>
</evidence>
<dbReference type="InterPro" id="IPR003846">
    <property type="entry name" value="SelO"/>
</dbReference>
<protein>
    <recommendedName>
        <fullName evidence="9">Selenoprotein O</fullName>
    </recommendedName>
</protein>
<gene>
    <name evidence="11" type="ORF">BDV95DRAFT_586190</name>
</gene>
<dbReference type="GO" id="GO:0005739">
    <property type="term" value="C:mitochondrion"/>
    <property type="evidence" value="ECO:0007669"/>
    <property type="project" value="TreeGrafter"/>
</dbReference>
<reference evidence="11 12" key="1">
    <citation type="submission" date="2020-01" db="EMBL/GenBank/DDBJ databases">
        <authorList>
            <consortium name="DOE Joint Genome Institute"/>
            <person name="Haridas S."/>
            <person name="Albert R."/>
            <person name="Binder M."/>
            <person name="Bloem J."/>
            <person name="Labutti K."/>
            <person name="Salamov A."/>
            <person name="Andreopoulos B."/>
            <person name="Baker S.E."/>
            <person name="Barry K."/>
            <person name="Bills G."/>
            <person name="Bluhm B.H."/>
            <person name="Cannon C."/>
            <person name="Castanera R."/>
            <person name="Culley D.E."/>
            <person name="Daum C."/>
            <person name="Ezra D."/>
            <person name="Gonzalez J.B."/>
            <person name="Henrissat B."/>
            <person name="Kuo A."/>
            <person name="Liang C."/>
            <person name="Lipzen A."/>
            <person name="Lutzoni F."/>
            <person name="Magnuson J."/>
            <person name="Mondo S."/>
            <person name="Nolan M."/>
            <person name="Ohm R."/>
            <person name="Pangilinan J."/>
            <person name="Park H.-J.H."/>
            <person name="Ramirez L."/>
            <person name="Alfaro M."/>
            <person name="Sun H."/>
            <person name="Tritt A."/>
            <person name="Yoshinaga Y."/>
            <person name="Zwiers L.-H.L."/>
            <person name="Turgeon B.G."/>
            <person name="Goodwin S.B."/>
            <person name="Spatafora J.W."/>
            <person name="Crous P.W."/>
            <person name="Grigoriev I.V."/>
        </authorList>
    </citation>
    <scope>NUCLEOTIDE SEQUENCE [LARGE SCALE GENOMIC DNA]</scope>
    <source>
        <strain evidence="11 12">CBS 611.86</strain>
    </source>
</reference>
<keyword evidence="5" id="KW-0479">Metal-binding</keyword>
<feature type="region of interest" description="Disordered" evidence="10">
    <location>
        <begin position="67"/>
        <end position="88"/>
    </location>
</feature>
<proteinExistence type="inferred from homology"/>
<keyword evidence="6" id="KW-0547">Nucleotide-binding</keyword>
<comment type="cofactor">
    <cofactor evidence="1">
        <name>Mg(2+)</name>
        <dbReference type="ChEBI" id="CHEBI:18420"/>
    </cofactor>
</comment>
<dbReference type="PANTHER" id="PTHR32057:SF14">
    <property type="entry name" value="PROTEIN ADENYLYLTRANSFERASE SELO, MITOCHONDRIAL"/>
    <property type="match status" value="1"/>
</dbReference>
<evidence type="ECO:0000256" key="1">
    <source>
        <dbReference type="ARBA" id="ARBA00001946"/>
    </source>
</evidence>
<keyword evidence="8" id="KW-0460">Magnesium</keyword>
<evidence type="ECO:0000313" key="12">
    <source>
        <dbReference type="Proteomes" id="UP000481861"/>
    </source>
</evidence>
<dbReference type="Proteomes" id="UP000481861">
    <property type="component" value="Unassembled WGS sequence"/>
</dbReference>
<dbReference type="PANTHER" id="PTHR32057">
    <property type="entry name" value="PROTEIN ADENYLYLTRANSFERASE SELO, MITOCHONDRIAL"/>
    <property type="match status" value="1"/>
</dbReference>
<dbReference type="GO" id="GO:0070733">
    <property type="term" value="F:AMPylase activity"/>
    <property type="evidence" value="ECO:0007669"/>
    <property type="project" value="TreeGrafter"/>
</dbReference>
<accession>A0A7C8MC18</accession>
<keyword evidence="12" id="KW-1185">Reference proteome</keyword>
<feature type="compositionally biased region" description="Polar residues" evidence="10">
    <location>
        <begin position="76"/>
        <end position="86"/>
    </location>
</feature>
<dbReference type="AlphaFoldDB" id="A0A7C8MC18"/>
<dbReference type="GO" id="GO:0005524">
    <property type="term" value="F:ATP binding"/>
    <property type="evidence" value="ECO:0007669"/>
    <property type="project" value="UniProtKB-KW"/>
</dbReference>
<evidence type="ECO:0000256" key="9">
    <source>
        <dbReference type="ARBA" id="ARBA00031547"/>
    </source>
</evidence>
<keyword evidence="3" id="KW-0808">Transferase</keyword>
<keyword evidence="4" id="KW-0548">Nucleotidyltransferase</keyword>
<evidence type="ECO:0000256" key="3">
    <source>
        <dbReference type="ARBA" id="ARBA00022679"/>
    </source>
</evidence>
<evidence type="ECO:0000256" key="5">
    <source>
        <dbReference type="ARBA" id="ARBA00022723"/>
    </source>
</evidence>
<dbReference type="Pfam" id="PF02696">
    <property type="entry name" value="SelO"/>
    <property type="match status" value="1"/>
</dbReference>
<name>A0A7C8MC18_9PLEO</name>
<evidence type="ECO:0000313" key="11">
    <source>
        <dbReference type="EMBL" id="KAF2865624.1"/>
    </source>
</evidence>
<dbReference type="HAMAP" id="MF_00692">
    <property type="entry name" value="SelO"/>
    <property type="match status" value="1"/>
</dbReference>
<evidence type="ECO:0000256" key="4">
    <source>
        <dbReference type="ARBA" id="ARBA00022695"/>
    </source>
</evidence>
<dbReference type="EMBL" id="JAADJZ010000032">
    <property type="protein sequence ID" value="KAF2865624.1"/>
    <property type="molecule type" value="Genomic_DNA"/>
</dbReference>
<comment type="similarity">
    <text evidence="2">Belongs to the SELO family.</text>
</comment>
<comment type="caution">
    <text evidence="11">The sequence shown here is derived from an EMBL/GenBank/DDBJ whole genome shotgun (WGS) entry which is preliminary data.</text>
</comment>
<evidence type="ECO:0000256" key="6">
    <source>
        <dbReference type="ARBA" id="ARBA00022741"/>
    </source>
</evidence>
<keyword evidence="7" id="KW-0067">ATP-binding</keyword>
<dbReference type="GO" id="GO:0046872">
    <property type="term" value="F:metal ion binding"/>
    <property type="evidence" value="ECO:0007669"/>
    <property type="project" value="UniProtKB-KW"/>
</dbReference>
<dbReference type="OrthoDB" id="10254721at2759"/>